<evidence type="ECO:0000313" key="1">
    <source>
        <dbReference type="EMBL" id="QUN37957.1"/>
    </source>
</evidence>
<name>A0AB74VQ76_CLOBE</name>
<dbReference type="AlphaFoldDB" id="A0AB74VQ76"/>
<dbReference type="RefSeq" id="WP_077869039.1">
    <property type="nucleotide sequence ID" value="NZ_BKAK01000045.1"/>
</dbReference>
<dbReference type="EMBL" id="CP073654">
    <property type="protein sequence ID" value="QUN37957.1"/>
    <property type="molecule type" value="Genomic_DNA"/>
</dbReference>
<evidence type="ECO:0000313" key="2">
    <source>
        <dbReference type="Proteomes" id="UP000679373"/>
    </source>
</evidence>
<proteinExistence type="predicted"/>
<dbReference type="GeneID" id="66348070"/>
<protein>
    <submittedName>
        <fullName evidence="1">Uncharacterized protein</fullName>
    </submittedName>
</protein>
<reference evidence="1" key="1">
    <citation type="submission" date="2021-04" db="EMBL/GenBank/DDBJ databases">
        <title>Complete genome sequence of the type strain Clostridium beijerinckii NRRL B-598.</title>
        <authorList>
            <person name="Sedlar K."/>
            <person name="Branska B."/>
            <person name="Bezdicek M."/>
            <person name="Nykrynova M."/>
            <person name="Lengerova M."/>
            <person name="Skutkova H."/>
            <person name="Patakova P."/>
        </authorList>
    </citation>
    <scope>NUCLEOTIDE SEQUENCE</scope>
    <source>
        <strain evidence="1">DSM 791</strain>
        <plasmid evidence="1">unnamed</plasmid>
    </source>
</reference>
<keyword evidence="2" id="KW-1185">Reference proteome</keyword>
<dbReference type="Proteomes" id="UP000679373">
    <property type="component" value="Plasmid unnamed"/>
</dbReference>
<organism evidence="1 2">
    <name type="scientific">Clostridium beijerinckii</name>
    <name type="common">Clostridium MP</name>
    <dbReference type="NCBI Taxonomy" id="1520"/>
    <lineage>
        <taxon>Bacteria</taxon>
        <taxon>Bacillati</taxon>
        <taxon>Bacillota</taxon>
        <taxon>Clostridia</taxon>
        <taxon>Eubacteriales</taxon>
        <taxon>Clostridiaceae</taxon>
        <taxon>Clostridium</taxon>
    </lineage>
</organism>
<sequence length="234" mass="26529">MIQSIKNLEILTQSVTIDITALSRYENAKGDIARITSNIRLANPLTEEIKFVLPDCSEVGQVKFYLPNGEQAQQQDFDPTSIENVAQLESLMRQSLDNFIAAPTVEGVNSSVKTMEEYMELKNSKQIITIPAGQQYFTFTFSKYINKNQNEEFILETAVPFNGFTINPSLPSSQANIIILMPFEIGQDITKVIDANWTAPNSQVQQLDRKIESGRVMLSKYWHGDPAVYVRYKY</sequence>
<geneLocation type="plasmid" evidence="1">
    <name>unnamed</name>
</geneLocation>
<accession>A0AB74VQ76</accession>
<gene>
    <name evidence="1" type="ORF">KEC93_26065</name>
</gene>
<keyword evidence="1" id="KW-0614">Plasmid</keyword>